<dbReference type="InterPro" id="IPR036259">
    <property type="entry name" value="MFS_trans_sf"/>
</dbReference>
<protein>
    <submittedName>
        <fullName evidence="1">Uncharacterized protein</fullName>
    </submittedName>
</protein>
<dbReference type="SUPFAM" id="SSF103473">
    <property type="entry name" value="MFS general substrate transporter"/>
    <property type="match status" value="1"/>
</dbReference>
<dbReference type="Pfam" id="PF22116">
    <property type="entry name" value="DUF6944"/>
    <property type="match status" value="1"/>
</dbReference>
<accession>A0A1M5S0T3</accession>
<dbReference type="OrthoDB" id="2927316at2"/>
<sequence length="181" mass="19242">MASNLKEITGSLLSAIGTIQAAIGSTPQLSLSEDQRFQLRLIGNVLQALGSGVTADGETTASFEKLGYQIQATGNSTVIVGMLIYRSSDPITKEKWIITGLWMQALGSFLVASDEWADHTKGVWENTIGALLQGIGNSLQAISGIQTLQNNQSDQRIIGVVGSWIQAVGTVISFIGAFQEE</sequence>
<dbReference type="AlphaFoldDB" id="A0A1M5S0T3"/>
<evidence type="ECO:0000313" key="1">
    <source>
        <dbReference type="EMBL" id="SHH32086.1"/>
    </source>
</evidence>
<proteinExistence type="predicted"/>
<dbReference type="RefSeq" id="WP_073007261.1">
    <property type="nucleotide sequence ID" value="NZ_FQXD01000006.1"/>
</dbReference>
<reference evidence="2" key="1">
    <citation type="submission" date="2016-11" db="EMBL/GenBank/DDBJ databases">
        <authorList>
            <person name="Varghese N."/>
            <person name="Submissions S."/>
        </authorList>
    </citation>
    <scope>NUCLEOTIDE SEQUENCE [LARGE SCALE GENOMIC DNA]</scope>
    <source>
        <strain evidence="2">CGMCC 1.6496</strain>
    </source>
</reference>
<dbReference type="InterPro" id="IPR054224">
    <property type="entry name" value="DUF6944"/>
</dbReference>
<name>A0A1M5S0T3_9BACI</name>
<dbReference type="EMBL" id="FQXD01000006">
    <property type="protein sequence ID" value="SHH32086.1"/>
    <property type="molecule type" value="Genomic_DNA"/>
</dbReference>
<dbReference type="Proteomes" id="UP000184079">
    <property type="component" value="Unassembled WGS sequence"/>
</dbReference>
<organism evidence="1 2">
    <name type="scientific">Virgibacillus chiguensis</name>
    <dbReference type="NCBI Taxonomy" id="411959"/>
    <lineage>
        <taxon>Bacteria</taxon>
        <taxon>Bacillati</taxon>
        <taxon>Bacillota</taxon>
        <taxon>Bacilli</taxon>
        <taxon>Bacillales</taxon>
        <taxon>Bacillaceae</taxon>
        <taxon>Virgibacillus</taxon>
    </lineage>
</organism>
<evidence type="ECO:0000313" key="2">
    <source>
        <dbReference type="Proteomes" id="UP000184079"/>
    </source>
</evidence>
<keyword evidence="2" id="KW-1185">Reference proteome</keyword>
<gene>
    <name evidence="1" type="ORF">SAMN05421807_10611</name>
</gene>